<keyword evidence="2" id="KW-1185">Reference proteome</keyword>
<evidence type="ECO:0008006" key="3">
    <source>
        <dbReference type="Google" id="ProtNLM"/>
    </source>
</evidence>
<organism evidence="1 2">
    <name type="scientific">Azospirillum oryzae</name>
    <dbReference type="NCBI Taxonomy" id="286727"/>
    <lineage>
        <taxon>Bacteria</taxon>
        <taxon>Pseudomonadati</taxon>
        <taxon>Pseudomonadota</taxon>
        <taxon>Alphaproteobacteria</taxon>
        <taxon>Rhodospirillales</taxon>
        <taxon>Azospirillaceae</taxon>
        <taxon>Azospirillum</taxon>
    </lineage>
</organism>
<dbReference type="InterPro" id="IPR029063">
    <property type="entry name" value="SAM-dependent_MTases_sf"/>
</dbReference>
<dbReference type="RefSeq" id="WP_149200240.1">
    <property type="nucleotide sequence ID" value="NZ_BSOV01000077.1"/>
</dbReference>
<dbReference type="Gene3D" id="3.40.50.150">
    <property type="entry name" value="Vaccinia Virus protein VP39"/>
    <property type="match status" value="1"/>
</dbReference>
<proteinExistence type="predicted"/>
<evidence type="ECO:0000313" key="2">
    <source>
        <dbReference type="Proteomes" id="UP000509702"/>
    </source>
</evidence>
<accession>A0A6N1AQY8</accession>
<keyword evidence="1" id="KW-0614">Plasmid</keyword>
<sequence length="486" mass="52635">MNDYCIASGYRHRLDPAYTEDTDGSRVVWQPDVYAAAAVLAGRYGARTIIDIGCGGAKKLGLLAGRFSVVGIDYGSNIEYCRATYPFGRWLTVDLDGEEAPALAEALRSLGPETLADAVVVCSDVIEHLVRPDGLLKVLAGIAPAVRACLISTPERERTHHPGHAGPPPNPCHVREWTLAEFRALLDHFGLPVMHAGLTASHNRGRPKSTILAVIDHNARPAALARQERPVTALLVTRDDAEHVEGLVGRLHADGIRIHAIDLGSTDGTHELLGGQSAKLAALERIATPLVADDGKFDSFWHHVEDVAASCPGHWMLLLEGNQRAAPTGFGPSLRSALAGVEASGFNAVSFTGLDFHPVDGGYGRALDAEAYFGICSFARSTASRHMTRAWIQPDSHSVGLADTAGCAPLFIGRRDFPYRFLMKSYPKRRFLPEDPWLPARVAHNAAWGFPPGGLDLMDFHQPDFLDRNFTECVFGVGVLRHDFGL</sequence>
<dbReference type="SUPFAM" id="SSF53335">
    <property type="entry name" value="S-adenosyl-L-methionine-dependent methyltransferases"/>
    <property type="match status" value="1"/>
</dbReference>
<name>A0A6N1AQY8_9PROT</name>
<geneLocation type="plasmid" evidence="1 2">
    <name>unnamed6</name>
</geneLocation>
<evidence type="ECO:0000313" key="1">
    <source>
        <dbReference type="EMBL" id="QKS54046.1"/>
    </source>
</evidence>
<protein>
    <recommendedName>
        <fullName evidence="3">Methyltransferase domain-containing protein</fullName>
    </recommendedName>
</protein>
<dbReference type="OrthoDB" id="7997975at2"/>
<dbReference type="Proteomes" id="UP000509702">
    <property type="component" value="Plasmid unnamed6"/>
</dbReference>
<reference evidence="1 2" key="1">
    <citation type="submission" date="2020-06" db="EMBL/GenBank/DDBJ databases">
        <title>Complete genome of Azosprillum oryzae KACC14407.</title>
        <authorList>
            <person name="Kim M."/>
            <person name="Park Y.-J."/>
            <person name="Shin J.-H."/>
        </authorList>
    </citation>
    <scope>NUCLEOTIDE SEQUENCE [LARGE SCALE GENOMIC DNA]</scope>
    <source>
        <strain evidence="1 2">KACC 14407</strain>
        <plasmid evidence="1 2">unnamed6</plasmid>
    </source>
</reference>
<gene>
    <name evidence="1" type="ORF">HUE56_26550</name>
</gene>
<dbReference type="AlphaFoldDB" id="A0A6N1AQY8"/>
<dbReference type="KEGG" id="aoz:HUE56_26550"/>
<dbReference type="EMBL" id="CP054621">
    <property type="protein sequence ID" value="QKS54046.1"/>
    <property type="molecule type" value="Genomic_DNA"/>
</dbReference>